<evidence type="ECO:0000259" key="4">
    <source>
        <dbReference type="Pfam" id="PF00389"/>
    </source>
</evidence>
<dbReference type="Proteomes" id="UP000094969">
    <property type="component" value="Chromosome"/>
</dbReference>
<dbReference type="EMBL" id="CP017147">
    <property type="protein sequence ID" value="AOO84229.1"/>
    <property type="molecule type" value="Genomic_DNA"/>
</dbReference>
<keyword evidence="2" id="KW-0520">NAD</keyword>
<dbReference type="AlphaFoldDB" id="A0A1D7UA40"/>
<dbReference type="STRING" id="1526658.BHK69_06170"/>
<dbReference type="GO" id="GO:0005829">
    <property type="term" value="C:cytosol"/>
    <property type="evidence" value="ECO:0007669"/>
    <property type="project" value="TreeGrafter"/>
</dbReference>
<dbReference type="PANTHER" id="PTHR10996:SF178">
    <property type="entry name" value="2-HYDROXYACID DEHYDROGENASE YGL185C-RELATED"/>
    <property type="match status" value="1"/>
</dbReference>
<evidence type="ECO:0000259" key="5">
    <source>
        <dbReference type="Pfam" id="PF02826"/>
    </source>
</evidence>
<feature type="domain" description="D-isomer specific 2-hydroxyacid dehydrogenase NAD-binding" evidence="5">
    <location>
        <begin position="110"/>
        <end position="276"/>
    </location>
</feature>
<evidence type="ECO:0008006" key="8">
    <source>
        <dbReference type="Google" id="ProtNLM"/>
    </source>
</evidence>
<evidence type="ECO:0000256" key="3">
    <source>
        <dbReference type="RuleBase" id="RU003719"/>
    </source>
</evidence>
<keyword evidence="1 3" id="KW-0560">Oxidoreductase</keyword>
<comment type="similarity">
    <text evidence="3">Belongs to the D-isomer specific 2-hydroxyacid dehydrogenase family.</text>
</comment>
<dbReference type="SUPFAM" id="SSF52283">
    <property type="entry name" value="Formate/glycerate dehydrogenase catalytic domain-like"/>
    <property type="match status" value="1"/>
</dbReference>
<keyword evidence="7" id="KW-1185">Reference proteome</keyword>
<protein>
    <recommendedName>
        <fullName evidence="8">Hydroxyacid dehydrogenase</fullName>
    </recommendedName>
</protein>
<accession>A0A1D7UA40</accession>
<name>A0A1D7UA40_9HYPH</name>
<dbReference type="GO" id="GO:0016618">
    <property type="term" value="F:hydroxypyruvate reductase [NAD(P)H] activity"/>
    <property type="evidence" value="ECO:0007669"/>
    <property type="project" value="TreeGrafter"/>
</dbReference>
<evidence type="ECO:0000313" key="7">
    <source>
        <dbReference type="Proteomes" id="UP000094969"/>
    </source>
</evidence>
<sequence>MGDAQRNGLAAFRLLTAEPAAAPGDLPDSVLAEIELVIAGWGCPPLDEPLLDRMPKLRFVAHTGSAVKPIVSPCFWSRGIRISSAAAANARPVAEYALAAILWANKQVLATREFYRDKGRPHRYPWTAPDTPGNYGPTVGILGASRTGRELLRLLSPFDMTVLLADPYANAEEFSDANIRLVDRDELAALSDVISLHAPLTDETRGIVDAAFLAHMKQGATLVNTARGGLVDQQALIAALRDGRISAILDVTEPEPLPPDSPLLSLPNAFVTPHVAGAAGYETRRLADLAISEVLRFHRGEPLLHEVSQRHAEQFG</sequence>
<dbReference type="PANTHER" id="PTHR10996">
    <property type="entry name" value="2-HYDROXYACID DEHYDROGENASE-RELATED"/>
    <property type="match status" value="1"/>
</dbReference>
<dbReference type="InterPro" id="IPR050223">
    <property type="entry name" value="D-isomer_2-hydroxyacid_DH"/>
</dbReference>
<dbReference type="InterPro" id="IPR006140">
    <property type="entry name" value="D-isomer_DH_NAD-bd"/>
</dbReference>
<feature type="domain" description="D-isomer specific 2-hydroxyacid dehydrogenase catalytic" evidence="4">
    <location>
        <begin position="42"/>
        <end position="307"/>
    </location>
</feature>
<reference evidence="6 7" key="1">
    <citation type="journal article" date="2015" name="Antonie Van Leeuwenhoek">
        <title>Bosea vaviloviae sp. nov., a new species of slow-growing rhizobia isolated from nodules of the relict species Vavilovia formosa (Stev.) Fed.</title>
        <authorList>
            <person name="Safronova V.I."/>
            <person name="Kuznetsova I.G."/>
            <person name="Sazanova A.L."/>
            <person name="Kimeklis A.K."/>
            <person name="Belimov A.A."/>
            <person name="Andronov E.E."/>
            <person name="Pinaev A.G."/>
            <person name="Chizhevskaya E.P."/>
            <person name="Pukhaev A.R."/>
            <person name="Popov K.P."/>
            <person name="Willems A."/>
            <person name="Tikhonovich I.A."/>
        </authorList>
    </citation>
    <scope>NUCLEOTIDE SEQUENCE [LARGE SCALE GENOMIC DNA]</scope>
    <source>
        <strain evidence="6 7">Vaf18</strain>
    </source>
</reference>
<dbReference type="SUPFAM" id="SSF51735">
    <property type="entry name" value="NAD(P)-binding Rossmann-fold domains"/>
    <property type="match status" value="1"/>
</dbReference>
<evidence type="ECO:0000256" key="2">
    <source>
        <dbReference type="ARBA" id="ARBA00023027"/>
    </source>
</evidence>
<dbReference type="GO" id="GO:0030267">
    <property type="term" value="F:glyoxylate reductase (NADPH) activity"/>
    <property type="evidence" value="ECO:0007669"/>
    <property type="project" value="TreeGrafter"/>
</dbReference>
<gene>
    <name evidence="6" type="ORF">BHK69_06170</name>
</gene>
<organism evidence="6 7">
    <name type="scientific">Bosea vaviloviae</name>
    <dbReference type="NCBI Taxonomy" id="1526658"/>
    <lineage>
        <taxon>Bacteria</taxon>
        <taxon>Pseudomonadati</taxon>
        <taxon>Pseudomonadota</taxon>
        <taxon>Alphaproteobacteria</taxon>
        <taxon>Hyphomicrobiales</taxon>
        <taxon>Boseaceae</taxon>
        <taxon>Bosea</taxon>
    </lineage>
</organism>
<dbReference type="Pfam" id="PF02826">
    <property type="entry name" value="2-Hacid_dh_C"/>
    <property type="match status" value="1"/>
</dbReference>
<dbReference type="CDD" id="cd12167">
    <property type="entry name" value="2-Hacid_dh_8"/>
    <property type="match status" value="1"/>
</dbReference>
<dbReference type="GO" id="GO:0051287">
    <property type="term" value="F:NAD binding"/>
    <property type="evidence" value="ECO:0007669"/>
    <property type="project" value="InterPro"/>
</dbReference>
<dbReference type="Gene3D" id="3.40.50.720">
    <property type="entry name" value="NAD(P)-binding Rossmann-like Domain"/>
    <property type="match status" value="2"/>
</dbReference>
<dbReference type="Pfam" id="PF00389">
    <property type="entry name" value="2-Hacid_dh"/>
    <property type="match status" value="1"/>
</dbReference>
<evidence type="ECO:0000256" key="1">
    <source>
        <dbReference type="ARBA" id="ARBA00023002"/>
    </source>
</evidence>
<proteinExistence type="inferred from homology"/>
<evidence type="ECO:0000313" key="6">
    <source>
        <dbReference type="EMBL" id="AOO84229.1"/>
    </source>
</evidence>
<dbReference type="KEGG" id="bvv:BHK69_06170"/>
<dbReference type="InterPro" id="IPR036291">
    <property type="entry name" value="NAD(P)-bd_dom_sf"/>
</dbReference>
<dbReference type="InterPro" id="IPR006139">
    <property type="entry name" value="D-isomer_2_OHA_DH_cat_dom"/>
</dbReference>